<feature type="compositionally biased region" description="Basic and acidic residues" evidence="1">
    <location>
        <begin position="34"/>
        <end position="43"/>
    </location>
</feature>
<comment type="caution">
    <text evidence="4">The sequence shown here is derived from an EMBL/GenBank/DDBJ whole genome shotgun (WGS) entry which is preliminary data.</text>
</comment>
<feature type="transmembrane region" description="Helical" evidence="2">
    <location>
        <begin position="127"/>
        <end position="151"/>
    </location>
</feature>
<feature type="domain" description="SMODS and SLOG-associating 2TM effector" evidence="3">
    <location>
        <begin position="111"/>
        <end position="228"/>
    </location>
</feature>
<evidence type="ECO:0000313" key="4">
    <source>
        <dbReference type="EMBL" id="OAA47640.1"/>
    </source>
</evidence>
<dbReference type="AlphaFoldDB" id="A0A162LZL7"/>
<name>A0A162LZL7_METRR</name>
<dbReference type="Pfam" id="PF18142">
    <property type="entry name" value="SLATT_fungal"/>
    <property type="match status" value="1"/>
</dbReference>
<reference evidence="4 6" key="1">
    <citation type="journal article" date="2016" name="Genome Biol. Evol.">
        <title>Divergent and convergent evolution of fungal pathogenicity.</title>
        <authorList>
            <person name="Shang Y."/>
            <person name="Xiao G."/>
            <person name="Zheng P."/>
            <person name="Cen K."/>
            <person name="Zhan S."/>
            <person name="Wang C."/>
        </authorList>
    </citation>
    <scope>NUCLEOTIDE SEQUENCE [LARGE SCALE GENOMIC DNA]</scope>
    <source>
        <strain evidence="4 6">RCEF 4871</strain>
    </source>
</reference>
<dbReference type="Proteomes" id="UP000243498">
    <property type="component" value="Unassembled WGS sequence"/>
</dbReference>
<accession>A0A5C6GK72</accession>
<evidence type="ECO:0000313" key="7">
    <source>
        <dbReference type="Proteomes" id="UP000317257"/>
    </source>
</evidence>
<evidence type="ECO:0000256" key="1">
    <source>
        <dbReference type="SAM" id="MobiDB-lite"/>
    </source>
</evidence>
<dbReference type="PANTHER" id="PTHR38793:SF1">
    <property type="entry name" value="SMODS AND SLOG-ASSOCIATING 2TM EFFECTOR DOMAIN-CONTAINING PROTEIN"/>
    <property type="match status" value="1"/>
</dbReference>
<keyword evidence="2" id="KW-0472">Membrane</keyword>
<protein>
    <recommendedName>
        <fullName evidence="3">SMODS and SLOG-associating 2TM effector domain-containing protein</fullName>
    </recommendedName>
</protein>
<reference evidence="5" key="3">
    <citation type="journal article" date="2019" name="Microbiol. Resour. Announc.">
        <title>Genome Sequence of Metarhizium rileyi, a Microbial Control Agent for Lepidoptera.</title>
        <authorList>
            <person name="Binneck E."/>
            <person name="Lastra C.C.L."/>
            <person name="Sosa-Gomez D.R."/>
        </authorList>
    </citation>
    <scope>NUCLEOTIDE SEQUENCE</scope>
    <source>
        <strain evidence="5">Cep018-CH2</strain>
    </source>
</reference>
<gene>
    <name evidence="5" type="ORF">ED733_008066</name>
    <name evidence="4" type="ORF">NOR_02130</name>
</gene>
<feature type="region of interest" description="Disordered" evidence="1">
    <location>
        <begin position="1"/>
        <end position="58"/>
    </location>
</feature>
<feature type="compositionally biased region" description="Polar residues" evidence="1">
    <location>
        <begin position="1"/>
        <end position="10"/>
    </location>
</feature>
<dbReference type="EMBL" id="SBHS01000005">
    <property type="protein sequence ID" value="TWU76596.1"/>
    <property type="molecule type" value="Genomic_DNA"/>
</dbReference>
<proteinExistence type="predicted"/>
<feature type="compositionally biased region" description="Polar residues" evidence="1">
    <location>
        <begin position="22"/>
        <end position="32"/>
    </location>
</feature>
<sequence length="278" mass="30251">MSNKSKNGATSIPVLPPIPLSASAQGSPSKLTSRGKDKADIPTKLDPSLPQTHEPNTHHKIIPHRFLSSTEWAVIANGIGGMKDGESHKPAHPTHWLWPPLGMPRGLYREVVSHKYRFYFLFHLTSILRWMLMVVQLFVGAALTALGAMSLENGKPITILGAVNTVVAGFLALLHNSGLPDRYLSDMAEFEDIEDRIKEVLNSSLVPAGQTTDQVLAEFFDLYREAKSTVAVNMPANYATKHMLSKKQANNKVPPGSDATLANMNRGAGFSCASSIQS</sequence>
<organism evidence="4 6">
    <name type="scientific">Metarhizium rileyi (strain RCEF 4871)</name>
    <name type="common">Nomuraea rileyi</name>
    <dbReference type="NCBI Taxonomy" id="1649241"/>
    <lineage>
        <taxon>Eukaryota</taxon>
        <taxon>Fungi</taxon>
        <taxon>Dikarya</taxon>
        <taxon>Ascomycota</taxon>
        <taxon>Pezizomycotina</taxon>
        <taxon>Sordariomycetes</taxon>
        <taxon>Hypocreomycetidae</taxon>
        <taxon>Hypocreales</taxon>
        <taxon>Clavicipitaceae</taxon>
        <taxon>Metarhizium</taxon>
    </lineage>
</organism>
<dbReference type="NCBIfam" id="NF033635">
    <property type="entry name" value="SLATT_fungal"/>
    <property type="match status" value="1"/>
</dbReference>
<evidence type="ECO:0000313" key="5">
    <source>
        <dbReference type="EMBL" id="TWU76596.1"/>
    </source>
</evidence>
<reference evidence="7" key="2">
    <citation type="submission" date="2018-12" db="EMBL/GenBank/DDBJ databases">
        <title>The complete genome of Metarhizium rileyi, a key fungal pathogen of Lepidoptera.</title>
        <authorList>
            <person name="Binneck E."/>
            <person name="Lastra C.C.L."/>
            <person name="Sosa-Gomez D.R."/>
        </authorList>
    </citation>
    <scope>NUCLEOTIDE SEQUENCE [LARGE SCALE GENOMIC DNA]</scope>
    <source>
        <strain evidence="7">Cep018-CH2</strain>
    </source>
</reference>
<evidence type="ECO:0000256" key="2">
    <source>
        <dbReference type="SAM" id="Phobius"/>
    </source>
</evidence>
<dbReference type="EMBL" id="AZHC01000005">
    <property type="protein sequence ID" value="OAA47640.1"/>
    <property type="molecule type" value="Genomic_DNA"/>
</dbReference>
<dbReference type="OMA" id="ECFDLYQ"/>
<dbReference type="Proteomes" id="UP000317257">
    <property type="component" value="Unassembled WGS sequence"/>
</dbReference>
<dbReference type="OrthoDB" id="5398270at2759"/>
<keyword evidence="6" id="KW-1185">Reference proteome</keyword>
<evidence type="ECO:0000313" key="6">
    <source>
        <dbReference type="Proteomes" id="UP000243498"/>
    </source>
</evidence>
<evidence type="ECO:0000259" key="3">
    <source>
        <dbReference type="Pfam" id="PF18142"/>
    </source>
</evidence>
<keyword evidence="2" id="KW-0812">Transmembrane</keyword>
<dbReference type="InterPro" id="IPR041622">
    <property type="entry name" value="SLATT_fungi"/>
</dbReference>
<accession>A0A162LZL7</accession>
<keyword evidence="2" id="KW-1133">Transmembrane helix</keyword>
<feature type="transmembrane region" description="Helical" evidence="2">
    <location>
        <begin position="157"/>
        <end position="174"/>
    </location>
</feature>
<dbReference type="PANTHER" id="PTHR38793">
    <property type="entry name" value="SLATT_FUNGAL DOMAIN-CONTAINING PROTEIN-RELATED"/>
    <property type="match status" value="1"/>
</dbReference>